<organism evidence="2 3">
    <name type="scientific">Xenopus laevis</name>
    <name type="common">African clawed frog</name>
    <dbReference type="NCBI Taxonomy" id="8355"/>
    <lineage>
        <taxon>Eukaryota</taxon>
        <taxon>Metazoa</taxon>
        <taxon>Chordata</taxon>
        <taxon>Craniata</taxon>
        <taxon>Vertebrata</taxon>
        <taxon>Euteleostomi</taxon>
        <taxon>Amphibia</taxon>
        <taxon>Batrachia</taxon>
        <taxon>Anura</taxon>
        <taxon>Pipoidea</taxon>
        <taxon>Pipidae</taxon>
        <taxon>Xenopodinae</taxon>
        <taxon>Xenopus</taxon>
        <taxon>Xenopus</taxon>
    </lineage>
</organism>
<dbReference type="Proteomes" id="UP000694892">
    <property type="component" value="Chromosome 6L"/>
</dbReference>
<proteinExistence type="predicted"/>
<dbReference type="EMBL" id="CM004476">
    <property type="protein sequence ID" value="OCT76051.1"/>
    <property type="molecule type" value="Genomic_DNA"/>
</dbReference>
<protein>
    <submittedName>
        <fullName evidence="2">Uncharacterized protein</fullName>
    </submittedName>
</protein>
<evidence type="ECO:0000256" key="1">
    <source>
        <dbReference type="SAM" id="MobiDB-lite"/>
    </source>
</evidence>
<evidence type="ECO:0000313" key="3">
    <source>
        <dbReference type="Proteomes" id="UP000694892"/>
    </source>
</evidence>
<reference evidence="3" key="1">
    <citation type="journal article" date="2016" name="Nature">
        <title>Genome evolution in the allotetraploid frog Xenopus laevis.</title>
        <authorList>
            <person name="Session A.M."/>
            <person name="Uno Y."/>
            <person name="Kwon T."/>
            <person name="Chapman J.A."/>
            <person name="Toyoda A."/>
            <person name="Takahashi S."/>
            <person name="Fukui A."/>
            <person name="Hikosaka A."/>
            <person name="Suzuki A."/>
            <person name="Kondo M."/>
            <person name="van Heeringen S.J."/>
            <person name="Quigley I."/>
            <person name="Heinz S."/>
            <person name="Ogino H."/>
            <person name="Ochi H."/>
            <person name="Hellsten U."/>
            <person name="Lyons J.B."/>
            <person name="Simakov O."/>
            <person name="Putnam N."/>
            <person name="Stites J."/>
            <person name="Kuroki Y."/>
            <person name="Tanaka T."/>
            <person name="Michiue T."/>
            <person name="Watanabe M."/>
            <person name="Bogdanovic O."/>
            <person name="Lister R."/>
            <person name="Georgiou G."/>
            <person name="Paranjpe S.S."/>
            <person name="van Kruijsbergen I."/>
            <person name="Shu S."/>
            <person name="Carlson J."/>
            <person name="Kinoshita T."/>
            <person name="Ohta Y."/>
            <person name="Mawaribuchi S."/>
            <person name="Jenkins J."/>
            <person name="Grimwood J."/>
            <person name="Schmutz J."/>
            <person name="Mitros T."/>
            <person name="Mozaffari S.V."/>
            <person name="Suzuki Y."/>
            <person name="Haramoto Y."/>
            <person name="Yamamoto T.S."/>
            <person name="Takagi C."/>
            <person name="Heald R."/>
            <person name="Miller K."/>
            <person name="Haudenschild C."/>
            <person name="Kitzman J."/>
            <person name="Nakayama T."/>
            <person name="Izutsu Y."/>
            <person name="Robert J."/>
            <person name="Fortriede J."/>
            <person name="Burns K."/>
            <person name="Lotay V."/>
            <person name="Karimi K."/>
            <person name="Yasuoka Y."/>
            <person name="Dichmann D.S."/>
            <person name="Flajnik M.F."/>
            <person name="Houston D.W."/>
            <person name="Shendure J."/>
            <person name="DuPasquier L."/>
            <person name="Vize P.D."/>
            <person name="Zorn A.M."/>
            <person name="Ito M."/>
            <person name="Marcotte E.M."/>
            <person name="Wallingford J.B."/>
            <person name="Ito Y."/>
            <person name="Asashima M."/>
            <person name="Ueno N."/>
            <person name="Matsuda Y."/>
            <person name="Veenstra G.J."/>
            <person name="Fujiyama A."/>
            <person name="Harland R.M."/>
            <person name="Taira M."/>
            <person name="Rokhsar D.S."/>
        </authorList>
    </citation>
    <scope>NUCLEOTIDE SEQUENCE [LARGE SCALE GENOMIC DNA]</scope>
    <source>
        <strain evidence="3">J</strain>
    </source>
</reference>
<dbReference type="AlphaFoldDB" id="A0A974HFV3"/>
<feature type="region of interest" description="Disordered" evidence="1">
    <location>
        <begin position="1"/>
        <end position="86"/>
    </location>
</feature>
<accession>A0A974HFV3</accession>
<gene>
    <name evidence="2" type="ORF">XELAEV_18031239mg</name>
</gene>
<name>A0A974HFV3_XENLA</name>
<evidence type="ECO:0000313" key="2">
    <source>
        <dbReference type="EMBL" id="OCT76051.1"/>
    </source>
</evidence>
<dbReference type="PANTHER" id="PTHR35558">
    <property type="entry name" value="SGNH_HYDRO DOMAIN-CONTAINING PROTEIN"/>
    <property type="match status" value="1"/>
</dbReference>
<sequence>MGVSPRESALRSSGNTEVGSAAGQLGEARQQQGEEAGDLSGVQRLAQASSGDFMAGPSAMRGFPWQKGQGGQVSSGTEVNAPGGSYHSPTAGAMAAANKEVVNAPEVPNVVLTAGSVSGTQVEAISGEKMKDIKLPLSDSAKSNTYVCFEGPLGAHLKPEVREKIWKREYVDIFTLLPLEHFGIDRYEKGKEHRKEEEEERRRFRLIPRTFGNWLQAFSILASVVGEKHSELCSALFCYMDGIWEVHRVYGGLAWLRYDEQFCQHMAVRTDLNWDHRDIGLWMRLMNTKSYQGYRAV</sequence>
<dbReference type="PANTHER" id="PTHR35558:SF1">
    <property type="entry name" value="ENDONUCLEASE_EXONUCLEASE_PHOSPHATASE DOMAIN-CONTAINING PROTEIN"/>
    <property type="match status" value="1"/>
</dbReference>